<evidence type="ECO:0000313" key="2">
    <source>
        <dbReference type="Proteomes" id="UP000005463"/>
    </source>
</evidence>
<dbReference type="AlphaFoldDB" id="B1FE91"/>
<dbReference type="PATRIC" id="fig|396596.7.peg.5415"/>
<protein>
    <submittedName>
        <fullName evidence="1">Uncharacterized protein</fullName>
    </submittedName>
</protein>
<proteinExistence type="predicted"/>
<comment type="caution">
    <text evidence="1">The sequence shown here is derived from an EMBL/GenBank/DDBJ whole genome shotgun (WGS) entry which is preliminary data.</text>
</comment>
<dbReference type="EMBL" id="ABLC01000046">
    <property type="protein sequence ID" value="EDT04118.1"/>
    <property type="molecule type" value="Genomic_DNA"/>
</dbReference>
<dbReference type="RefSeq" id="WP_006751543.1">
    <property type="nucleotide sequence ID" value="NZ_ABLC01000046.1"/>
</dbReference>
<evidence type="ECO:0000313" key="1">
    <source>
        <dbReference type="EMBL" id="EDT04118.1"/>
    </source>
</evidence>
<dbReference type="SUPFAM" id="SSF56399">
    <property type="entry name" value="ADP-ribosylation"/>
    <property type="match status" value="1"/>
</dbReference>
<sequence length="184" mass="20816">MQGYYFVSRQPDLGPAVIPPGRWGRAYDDYAATRIAGGDPWRLVIEQAVELERLRNFPDRPSRFNASFLFLSLDTAKRASRAWSYGASPKVVWSAEPVDISCPHHLGDFTLLEDIDGKCYADIKARACRYWRGPHHPESQEFVTSSPIRLVKRICAFTAERGWFSISEMTPQAQVVAPIPVTPF</sequence>
<organism evidence="1 2">
    <name type="scientific">Burkholderia ambifaria IOP40-10</name>
    <dbReference type="NCBI Taxonomy" id="396596"/>
    <lineage>
        <taxon>Bacteria</taxon>
        <taxon>Pseudomonadati</taxon>
        <taxon>Pseudomonadota</taxon>
        <taxon>Betaproteobacteria</taxon>
        <taxon>Burkholderiales</taxon>
        <taxon>Burkholderiaceae</taxon>
        <taxon>Burkholderia</taxon>
        <taxon>Burkholderia cepacia complex</taxon>
    </lineage>
</organism>
<dbReference type="Proteomes" id="UP000005463">
    <property type="component" value="Unassembled WGS sequence"/>
</dbReference>
<accession>B1FE91</accession>
<name>B1FE91_9BURK</name>
<gene>
    <name evidence="1" type="ORF">BamIOP4010DRAFT_2351</name>
</gene>
<reference evidence="1 2" key="1">
    <citation type="submission" date="2008-03" db="EMBL/GenBank/DDBJ databases">
        <title>Sequencing of the draft genome and assembly of Burkholderia ambifaria IOP40-10.</title>
        <authorList>
            <consortium name="US DOE Joint Genome Institute (JGI-PGF)"/>
            <person name="Copeland A."/>
            <person name="Lucas S."/>
            <person name="Lapidus A."/>
            <person name="Glavina del Rio T."/>
            <person name="Dalin E."/>
            <person name="Tice H."/>
            <person name="Bruce D."/>
            <person name="Goodwin L."/>
            <person name="Pitluck S."/>
            <person name="Larimer F."/>
            <person name="Land M.L."/>
            <person name="Hauser L."/>
            <person name="Tiedje J."/>
            <person name="Richardson P."/>
        </authorList>
    </citation>
    <scope>NUCLEOTIDE SEQUENCE [LARGE SCALE GENOMIC DNA]</scope>
    <source>
        <strain evidence="1 2">IOP40-10</strain>
    </source>
</reference>